<keyword evidence="5 9" id="KW-0765">Sulfation</keyword>
<keyword evidence="11" id="KW-1185">Reference proteome</keyword>
<reference evidence="10" key="2">
    <citation type="submission" date="2023-02" db="EMBL/GenBank/DDBJ databases">
        <authorList>
            <person name="Swenson N.G."/>
            <person name="Wegrzyn J.L."/>
            <person name="Mcevoy S.L."/>
        </authorList>
    </citation>
    <scope>NUCLEOTIDE SEQUENCE</scope>
    <source>
        <strain evidence="10">91603</strain>
        <tissue evidence="10">Leaf</tissue>
    </source>
</reference>
<dbReference type="GO" id="GO:0008283">
    <property type="term" value="P:cell population proliferation"/>
    <property type="evidence" value="ECO:0007669"/>
    <property type="project" value="UniProtKB-UniRule"/>
</dbReference>
<feature type="chain" id="PRO_5041765497" description="Phytosulfokine" evidence="9">
    <location>
        <begin position="24"/>
        <end position="83"/>
    </location>
</feature>
<keyword evidence="4 9" id="KW-0964">Secreted</keyword>
<dbReference type="InterPro" id="IPR009438">
    <property type="entry name" value="Phytosulfokine"/>
</dbReference>
<dbReference type="GO" id="GO:0005576">
    <property type="term" value="C:extracellular region"/>
    <property type="evidence" value="ECO:0007669"/>
    <property type="project" value="UniProtKB-SubCell"/>
</dbReference>
<proteinExistence type="inferred from homology"/>
<comment type="subcellular location">
    <subcellularLocation>
        <location evidence="1 9">Secreted</location>
    </subcellularLocation>
</comment>
<dbReference type="EMBL" id="JAJSOW010000101">
    <property type="protein sequence ID" value="KAI9180875.1"/>
    <property type="molecule type" value="Genomic_DNA"/>
</dbReference>
<evidence type="ECO:0000256" key="3">
    <source>
        <dbReference type="ARBA" id="ARBA00022473"/>
    </source>
</evidence>
<dbReference type="Pfam" id="PF06404">
    <property type="entry name" value="PSK"/>
    <property type="match status" value="1"/>
</dbReference>
<reference evidence="10" key="1">
    <citation type="journal article" date="2022" name="Plant J.">
        <title>Strategies of tolerance reflected in two North American maple genomes.</title>
        <authorList>
            <person name="McEvoy S.L."/>
            <person name="Sezen U.U."/>
            <person name="Trouern-Trend A."/>
            <person name="McMahon S.M."/>
            <person name="Schaberg P.G."/>
            <person name="Yang J."/>
            <person name="Wegrzyn J.L."/>
            <person name="Swenson N.G."/>
        </authorList>
    </citation>
    <scope>NUCLEOTIDE SEQUENCE</scope>
    <source>
        <strain evidence="10">91603</strain>
    </source>
</reference>
<dbReference type="GO" id="GO:0008083">
    <property type="term" value="F:growth factor activity"/>
    <property type="evidence" value="ECO:0007669"/>
    <property type="project" value="UniProtKB-UniRule"/>
</dbReference>
<keyword evidence="8 9" id="KW-0339">Growth factor</keyword>
<dbReference type="AlphaFoldDB" id="A0AAD5NTF8"/>
<evidence type="ECO:0000256" key="5">
    <source>
        <dbReference type="ARBA" id="ARBA00022641"/>
    </source>
</evidence>
<comment type="function">
    <text evidence="9">Promotes plant cell differentiation, organogenesis and somatic embryogenesis as well as cell proliferation.</text>
</comment>
<keyword evidence="6 9" id="KW-0732">Signal</keyword>
<dbReference type="PANTHER" id="PTHR33285:SF55">
    <property type="entry name" value="PHYTOSULFOKINES 3"/>
    <property type="match status" value="1"/>
</dbReference>
<feature type="signal peptide" evidence="9">
    <location>
        <begin position="1"/>
        <end position="23"/>
    </location>
</feature>
<dbReference type="Proteomes" id="UP001064489">
    <property type="component" value="Chromosome 4"/>
</dbReference>
<name>A0AAD5NTF8_ACENE</name>
<accession>A0AAD5NTF8</accession>
<evidence type="ECO:0000256" key="1">
    <source>
        <dbReference type="ARBA" id="ARBA00004613"/>
    </source>
</evidence>
<evidence type="ECO:0000256" key="6">
    <source>
        <dbReference type="ARBA" id="ARBA00022729"/>
    </source>
</evidence>
<evidence type="ECO:0000256" key="9">
    <source>
        <dbReference type="RuleBase" id="RU368031"/>
    </source>
</evidence>
<evidence type="ECO:0000256" key="8">
    <source>
        <dbReference type="ARBA" id="ARBA00023030"/>
    </source>
</evidence>
<protein>
    <recommendedName>
        <fullName evidence="9">Phytosulfokine</fullName>
    </recommendedName>
    <component>
        <recommendedName>
            <fullName evidence="9">Phytosulfokine-alpha</fullName>
            <shortName evidence="9">PSK-alpha</shortName>
            <shortName evidence="9">Phytosulfokine-a</shortName>
        </recommendedName>
    </component>
    <component>
        <recommendedName>
            <fullName evidence="9">Phytosulfokine-beta</fullName>
            <shortName evidence="9">PSK-beta</shortName>
            <shortName evidence="9">Phytosulfokine-b</shortName>
        </recommendedName>
    </component>
</protein>
<comment type="similarity">
    <text evidence="2 9">Belongs to the phytosulfokine family.</text>
</comment>
<sequence length="83" mass="9197">MSSKVSALCIATLLLFFFTQSSAARPHPGSFSDVTPLNTDQITEDVEAEKVEEKCEGVGEDECLMRRTLAAHVDYIYTQKTQP</sequence>
<evidence type="ECO:0000313" key="11">
    <source>
        <dbReference type="Proteomes" id="UP001064489"/>
    </source>
</evidence>
<keyword evidence="7 9" id="KW-0221">Differentiation</keyword>
<comment type="PTM">
    <text evidence="9">PSK-alpha is produced by endopeptidase digestion. PSK-beta is produced from PSK-alpha by exopeptidase digestion.</text>
</comment>
<dbReference type="GO" id="GO:0030154">
    <property type="term" value="P:cell differentiation"/>
    <property type="evidence" value="ECO:0007669"/>
    <property type="project" value="UniProtKB-UniRule"/>
</dbReference>
<evidence type="ECO:0000313" key="10">
    <source>
        <dbReference type="EMBL" id="KAI9180875.1"/>
    </source>
</evidence>
<keyword evidence="3 9" id="KW-0217">Developmental protein</keyword>
<organism evidence="10 11">
    <name type="scientific">Acer negundo</name>
    <name type="common">Box elder</name>
    <dbReference type="NCBI Taxonomy" id="4023"/>
    <lineage>
        <taxon>Eukaryota</taxon>
        <taxon>Viridiplantae</taxon>
        <taxon>Streptophyta</taxon>
        <taxon>Embryophyta</taxon>
        <taxon>Tracheophyta</taxon>
        <taxon>Spermatophyta</taxon>
        <taxon>Magnoliopsida</taxon>
        <taxon>eudicotyledons</taxon>
        <taxon>Gunneridae</taxon>
        <taxon>Pentapetalae</taxon>
        <taxon>rosids</taxon>
        <taxon>malvids</taxon>
        <taxon>Sapindales</taxon>
        <taxon>Sapindaceae</taxon>
        <taxon>Hippocastanoideae</taxon>
        <taxon>Acereae</taxon>
        <taxon>Acer</taxon>
    </lineage>
</organism>
<gene>
    <name evidence="10" type="ORF">LWI28_008948</name>
</gene>
<evidence type="ECO:0000256" key="4">
    <source>
        <dbReference type="ARBA" id="ARBA00022525"/>
    </source>
</evidence>
<dbReference type="PANTHER" id="PTHR33285">
    <property type="entry name" value="PHYTOSULFOKINES 3"/>
    <property type="match status" value="1"/>
</dbReference>
<comment type="PTM">
    <text evidence="9">Sulfation is important for activity and for the binding to a putative membrane receptor.</text>
</comment>
<evidence type="ECO:0000256" key="7">
    <source>
        <dbReference type="ARBA" id="ARBA00022782"/>
    </source>
</evidence>
<comment type="caution">
    <text evidence="10">The sequence shown here is derived from an EMBL/GenBank/DDBJ whole genome shotgun (WGS) entry which is preliminary data.</text>
</comment>
<evidence type="ECO:0000256" key="2">
    <source>
        <dbReference type="ARBA" id="ARBA00010781"/>
    </source>
</evidence>